<dbReference type="InterPro" id="IPR001564">
    <property type="entry name" value="Nucleoside_diP_kinase"/>
</dbReference>
<dbReference type="PRINTS" id="PR01243">
    <property type="entry name" value="NUCDPKINASE"/>
</dbReference>
<evidence type="ECO:0000256" key="15">
    <source>
        <dbReference type="RuleBase" id="RU004011"/>
    </source>
</evidence>
<feature type="binding site" evidence="13 14">
    <location>
        <position position="91"/>
    </location>
    <ligand>
        <name>ATP</name>
        <dbReference type="ChEBI" id="CHEBI:30616"/>
    </ligand>
</feature>
<dbReference type="CDD" id="cd04413">
    <property type="entry name" value="NDPk_I"/>
    <property type="match status" value="1"/>
</dbReference>
<dbReference type="GO" id="GO:0046872">
    <property type="term" value="F:metal ion binding"/>
    <property type="evidence" value="ECO:0007669"/>
    <property type="project" value="UniProtKB-KW"/>
</dbReference>
<comment type="subcellular location">
    <subcellularLocation>
        <location evidence="13">Cytoplasm</location>
    </subcellularLocation>
</comment>
<dbReference type="HAMAP" id="MF_00451">
    <property type="entry name" value="NDP_kinase"/>
    <property type="match status" value="1"/>
</dbReference>
<dbReference type="Pfam" id="PF00334">
    <property type="entry name" value="NDK"/>
    <property type="match status" value="1"/>
</dbReference>
<feature type="binding site" evidence="13 14">
    <location>
        <position position="102"/>
    </location>
    <ligand>
        <name>ATP</name>
        <dbReference type="ChEBI" id="CHEBI:30616"/>
    </ligand>
</feature>
<dbReference type="RefSeq" id="WP_100788832.1">
    <property type="nucleotide sequence ID" value="NZ_NPDQ01000001.1"/>
</dbReference>
<keyword evidence="9 13" id="KW-0418">Kinase</keyword>
<evidence type="ECO:0000256" key="8">
    <source>
        <dbReference type="ARBA" id="ARBA00022741"/>
    </source>
</evidence>
<dbReference type="SUPFAM" id="SSF54919">
    <property type="entry name" value="Nucleoside diphosphate kinase, NDK"/>
    <property type="match status" value="1"/>
</dbReference>
<evidence type="ECO:0000256" key="10">
    <source>
        <dbReference type="ARBA" id="ARBA00022840"/>
    </source>
</evidence>
<dbReference type="NCBIfam" id="NF011114">
    <property type="entry name" value="PRK14542.1"/>
    <property type="match status" value="1"/>
</dbReference>
<dbReference type="EMBL" id="RQFP01000001">
    <property type="protein sequence ID" value="TGK96221.1"/>
    <property type="molecule type" value="Genomic_DNA"/>
</dbReference>
<dbReference type="EC" id="2.7.4.6" evidence="2 13"/>
<dbReference type="NCBIfam" id="NF001908">
    <property type="entry name" value="PRK00668.1"/>
    <property type="match status" value="1"/>
</dbReference>
<dbReference type="GO" id="GO:0004550">
    <property type="term" value="F:nucleoside diphosphate kinase activity"/>
    <property type="evidence" value="ECO:0007669"/>
    <property type="project" value="UniProtKB-UniRule"/>
</dbReference>
<reference evidence="18" key="1">
    <citation type="journal article" date="2019" name="PLoS Negl. Trop. Dis.">
        <title>Revisiting the worldwide diversity of Leptospira species in the environment.</title>
        <authorList>
            <person name="Vincent A.T."/>
            <person name="Schiettekatte O."/>
            <person name="Bourhy P."/>
            <person name="Veyrier F.J."/>
            <person name="Picardeau M."/>
        </authorList>
    </citation>
    <scope>NUCLEOTIDE SEQUENCE [LARGE SCALE GENOMIC DNA]</scope>
    <source>
        <strain evidence="18">201800277</strain>
    </source>
</reference>
<dbReference type="InterPro" id="IPR023005">
    <property type="entry name" value="Nucleoside_diP_kinase_AS"/>
</dbReference>
<dbReference type="InterPro" id="IPR036850">
    <property type="entry name" value="NDK-like_dom_sf"/>
</dbReference>
<evidence type="ECO:0000256" key="7">
    <source>
        <dbReference type="ARBA" id="ARBA00022723"/>
    </source>
</evidence>
<evidence type="ECO:0000256" key="5">
    <source>
        <dbReference type="ARBA" id="ARBA00022553"/>
    </source>
</evidence>
<evidence type="ECO:0000256" key="13">
    <source>
        <dbReference type="HAMAP-Rule" id="MF_00451"/>
    </source>
</evidence>
<evidence type="ECO:0000313" key="19">
    <source>
        <dbReference type="Proteomes" id="UP000297891"/>
    </source>
</evidence>
<evidence type="ECO:0000256" key="14">
    <source>
        <dbReference type="PROSITE-ProRule" id="PRU00706"/>
    </source>
</evidence>
<comment type="similarity">
    <text evidence="1 13 14 15">Belongs to the NDK family.</text>
</comment>
<dbReference type="GO" id="GO:0005524">
    <property type="term" value="F:ATP binding"/>
    <property type="evidence" value="ECO:0007669"/>
    <property type="project" value="UniProtKB-UniRule"/>
</dbReference>
<proteinExistence type="inferred from homology"/>
<keyword evidence="11 13" id="KW-0460">Magnesium</keyword>
<keyword evidence="8 13" id="KW-0547">Nucleotide-binding</keyword>
<name>A0A2M9Y5I9_9LEPT</name>
<evidence type="ECO:0000259" key="17">
    <source>
        <dbReference type="SMART" id="SM00562"/>
    </source>
</evidence>
<dbReference type="GO" id="GO:0006241">
    <property type="term" value="P:CTP biosynthetic process"/>
    <property type="evidence" value="ECO:0007669"/>
    <property type="project" value="UniProtKB-UniRule"/>
</dbReference>
<gene>
    <name evidence="13" type="primary">ndk</name>
    <name evidence="18" type="ORF">EHQ30_06305</name>
</gene>
<comment type="subunit">
    <text evidence="13">Homotetramer.</text>
</comment>
<feature type="binding site" evidence="13 14">
    <location>
        <position position="85"/>
    </location>
    <ligand>
        <name>ATP</name>
        <dbReference type="ChEBI" id="CHEBI:30616"/>
    </ligand>
</feature>
<dbReference type="FunFam" id="3.30.70.141:FF:000003">
    <property type="entry name" value="Nucleoside diphosphate kinase"/>
    <property type="match status" value="1"/>
</dbReference>
<feature type="binding site" evidence="13 14">
    <location>
        <position position="112"/>
    </location>
    <ligand>
        <name>ATP</name>
        <dbReference type="ChEBI" id="CHEBI:30616"/>
    </ligand>
</feature>
<comment type="cofactor">
    <cofactor evidence="13">
        <name>Mg(2+)</name>
        <dbReference type="ChEBI" id="CHEBI:18420"/>
    </cofactor>
</comment>
<evidence type="ECO:0000256" key="9">
    <source>
        <dbReference type="ARBA" id="ARBA00022777"/>
    </source>
</evidence>
<keyword evidence="12 13" id="KW-0546">Nucleotide metabolism</keyword>
<dbReference type="PANTHER" id="PTHR46161:SF3">
    <property type="entry name" value="NUCLEOSIDE DIPHOSPHATE KINASE DDB_G0292928-RELATED"/>
    <property type="match status" value="1"/>
</dbReference>
<feature type="binding site" evidence="13 14">
    <location>
        <position position="9"/>
    </location>
    <ligand>
        <name>ATP</name>
        <dbReference type="ChEBI" id="CHEBI:30616"/>
    </ligand>
</feature>
<organism evidence="18 19">
    <name type="scientific">Leptospira brenneri</name>
    <dbReference type="NCBI Taxonomy" id="2023182"/>
    <lineage>
        <taxon>Bacteria</taxon>
        <taxon>Pseudomonadati</taxon>
        <taxon>Spirochaetota</taxon>
        <taxon>Spirochaetia</taxon>
        <taxon>Leptospirales</taxon>
        <taxon>Leptospiraceae</taxon>
        <taxon>Leptospira</taxon>
    </lineage>
</organism>
<comment type="catalytic activity">
    <reaction evidence="13 16">
        <text>a 2'-deoxyribonucleoside 5'-diphosphate + ATP = a 2'-deoxyribonucleoside 5'-triphosphate + ADP</text>
        <dbReference type="Rhea" id="RHEA:44640"/>
        <dbReference type="ChEBI" id="CHEBI:30616"/>
        <dbReference type="ChEBI" id="CHEBI:61560"/>
        <dbReference type="ChEBI" id="CHEBI:73316"/>
        <dbReference type="ChEBI" id="CHEBI:456216"/>
        <dbReference type="EC" id="2.7.4.6"/>
    </reaction>
</comment>
<keyword evidence="4 13" id="KW-0963">Cytoplasm</keyword>
<feature type="binding site" evidence="13 14">
    <location>
        <position position="57"/>
    </location>
    <ligand>
        <name>ATP</name>
        <dbReference type="ChEBI" id="CHEBI:30616"/>
    </ligand>
</feature>
<evidence type="ECO:0000256" key="4">
    <source>
        <dbReference type="ARBA" id="ARBA00022490"/>
    </source>
</evidence>
<dbReference type="OrthoDB" id="9801161at2"/>
<keyword evidence="7 13" id="KW-0479">Metal-binding</keyword>
<dbReference type="Proteomes" id="UP000297891">
    <property type="component" value="Unassembled WGS sequence"/>
</dbReference>
<keyword evidence="6 13" id="KW-0808">Transferase</keyword>
<dbReference type="GO" id="GO:0006183">
    <property type="term" value="P:GTP biosynthetic process"/>
    <property type="evidence" value="ECO:0007669"/>
    <property type="project" value="UniProtKB-UniRule"/>
</dbReference>
<dbReference type="GO" id="GO:0006228">
    <property type="term" value="P:UTP biosynthetic process"/>
    <property type="evidence" value="ECO:0007669"/>
    <property type="project" value="UniProtKB-UniRule"/>
</dbReference>
<dbReference type="PROSITE" id="PS00469">
    <property type="entry name" value="NDPK"/>
    <property type="match status" value="1"/>
</dbReference>
<evidence type="ECO:0000313" key="18">
    <source>
        <dbReference type="EMBL" id="TGK96221.1"/>
    </source>
</evidence>
<keyword evidence="5 13" id="KW-0597">Phosphoprotein</keyword>
<evidence type="ECO:0000256" key="2">
    <source>
        <dbReference type="ARBA" id="ARBA00012966"/>
    </source>
</evidence>
<feature type="domain" description="Nucleoside diphosphate kinase-like" evidence="17">
    <location>
        <begin position="1"/>
        <end position="137"/>
    </location>
</feature>
<comment type="function">
    <text evidence="13">Major role in the synthesis of nucleoside triphosphates other than ATP. The ATP gamma phosphate is transferred to the NDP beta phosphate via a ping-pong mechanism, using a phosphorylated active-site intermediate.</text>
</comment>
<evidence type="ECO:0000256" key="6">
    <source>
        <dbReference type="ARBA" id="ARBA00022679"/>
    </source>
</evidence>
<dbReference type="Gene3D" id="3.30.70.141">
    <property type="entry name" value="Nucleoside diphosphate kinase-like domain"/>
    <property type="match status" value="1"/>
</dbReference>
<accession>A0A2M9Y5I9</accession>
<dbReference type="PANTHER" id="PTHR46161">
    <property type="entry name" value="NUCLEOSIDE DIPHOSPHATE KINASE"/>
    <property type="match status" value="1"/>
</dbReference>
<sequence>MERTFIMLKPDAVKNKHIGDILQRIEKEGFKILGMKFLKLSLEDAKQFYAVHAARPFYNDLCTYMASGPIVACALERDNAVTHWRDVIGATDPKEAKAGTIRALFAESKEANAVHGSDSVANALQEIAFFFKGYELN</sequence>
<keyword evidence="10 13" id="KW-0067">ATP-binding</keyword>
<dbReference type="PROSITE" id="PS51374">
    <property type="entry name" value="NDPK_LIKE"/>
    <property type="match status" value="1"/>
</dbReference>
<evidence type="ECO:0000256" key="1">
    <source>
        <dbReference type="ARBA" id="ARBA00008142"/>
    </source>
</evidence>
<evidence type="ECO:0000256" key="11">
    <source>
        <dbReference type="ARBA" id="ARBA00022842"/>
    </source>
</evidence>
<dbReference type="SMART" id="SM00562">
    <property type="entry name" value="NDK"/>
    <property type="match status" value="1"/>
</dbReference>
<keyword evidence="19" id="KW-1185">Reference proteome</keyword>
<dbReference type="InterPro" id="IPR034907">
    <property type="entry name" value="NDK-like_dom"/>
</dbReference>
<comment type="caution">
    <text evidence="18">The sequence shown here is derived from an EMBL/GenBank/DDBJ whole genome shotgun (WGS) entry which is preliminary data.</text>
</comment>
<dbReference type="AlphaFoldDB" id="A0A2M9Y5I9"/>
<evidence type="ECO:0000256" key="12">
    <source>
        <dbReference type="ARBA" id="ARBA00023080"/>
    </source>
</evidence>
<evidence type="ECO:0000256" key="3">
    <source>
        <dbReference type="ARBA" id="ARBA00017632"/>
    </source>
</evidence>
<protein>
    <recommendedName>
        <fullName evidence="3 13">Nucleoside diphosphate kinase</fullName>
        <shortName evidence="13">NDK</shortName>
        <shortName evidence="13">NDP kinase</shortName>
        <ecNumber evidence="2 13">2.7.4.6</ecNumber>
    </recommendedName>
    <alternativeName>
        <fullName evidence="13">Nucleoside-2-P kinase</fullName>
    </alternativeName>
</protein>
<comment type="catalytic activity">
    <reaction evidence="13">
        <text>a ribonucleoside 5'-diphosphate + ATP = a ribonucleoside 5'-triphosphate + ADP</text>
        <dbReference type="Rhea" id="RHEA:18113"/>
        <dbReference type="ChEBI" id="CHEBI:30616"/>
        <dbReference type="ChEBI" id="CHEBI:57930"/>
        <dbReference type="ChEBI" id="CHEBI:61557"/>
        <dbReference type="ChEBI" id="CHEBI:456216"/>
        <dbReference type="EC" id="2.7.4.6"/>
    </reaction>
</comment>
<dbReference type="GO" id="GO:0005737">
    <property type="term" value="C:cytoplasm"/>
    <property type="evidence" value="ECO:0007669"/>
    <property type="project" value="UniProtKB-SubCell"/>
</dbReference>
<evidence type="ECO:0000256" key="16">
    <source>
        <dbReference type="RuleBase" id="RU004013"/>
    </source>
</evidence>
<feature type="active site" description="Pros-phosphohistidine intermediate" evidence="13 14">
    <location>
        <position position="115"/>
    </location>
</feature>